<evidence type="ECO:0000256" key="6">
    <source>
        <dbReference type="ARBA" id="ARBA00022448"/>
    </source>
</evidence>
<feature type="transmembrane region" description="Helical" evidence="18">
    <location>
        <begin position="59"/>
        <end position="79"/>
    </location>
</feature>
<evidence type="ECO:0000256" key="1">
    <source>
        <dbReference type="ARBA" id="ARBA00003257"/>
    </source>
</evidence>
<comment type="function">
    <text evidence="1">Core subunit of the mitochondrial membrane respiratory chain NADH dehydrogenase (Complex I) that is believed to belong to the minimal assembly required for catalysis. Complex I functions in the transfer of electrons from NADH to the respiratory chain. The immediate electron acceptor for the enzyme is believed to be ubiquinone.</text>
</comment>
<dbReference type="InterPro" id="IPR001750">
    <property type="entry name" value="ND/Mrp_TM"/>
</dbReference>
<evidence type="ECO:0000256" key="18">
    <source>
        <dbReference type="RuleBase" id="RU003403"/>
    </source>
</evidence>
<evidence type="ECO:0000256" key="17">
    <source>
        <dbReference type="ARBA" id="ARBA00049551"/>
    </source>
</evidence>
<dbReference type="GO" id="GO:0008137">
    <property type="term" value="F:NADH dehydrogenase (ubiquinone) activity"/>
    <property type="evidence" value="ECO:0007669"/>
    <property type="project" value="UniProtKB-EC"/>
</dbReference>
<reference evidence="20" key="1">
    <citation type="submission" date="2016-04" db="EMBL/GenBank/DDBJ databases">
        <title>Mitochondria of unsequenced beetle families.</title>
        <authorList>
            <person name="Linard B."/>
            <person name="Andujar C."/>
            <person name="Arribas P."/>
            <person name="Vogler A.P."/>
        </authorList>
    </citation>
    <scope>NUCLEOTIDE SEQUENCE</scope>
</reference>
<keyword evidence="12 18" id="KW-1133">Transmembrane helix</keyword>
<dbReference type="EC" id="7.1.1.2" evidence="4 18"/>
<dbReference type="AlphaFoldDB" id="A0A343A479"/>
<dbReference type="PRINTS" id="PR01436">
    <property type="entry name" value="NADHDHGNASE2"/>
</dbReference>
<keyword evidence="7 18" id="KW-0679">Respiratory chain</keyword>
<comment type="subcellular location">
    <subcellularLocation>
        <location evidence="2 18">Mitochondrion inner membrane</location>
        <topology evidence="2 18">Multi-pass membrane protein</topology>
    </subcellularLocation>
</comment>
<keyword evidence="10 18" id="KW-1278">Translocase</keyword>
<feature type="transmembrane region" description="Helical" evidence="18">
    <location>
        <begin position="235"/>
        <end position="254"/>
    </location>
</feature>
<evidence type="ECO:0000256" key="7">
    <source>
        <dbReference type="ARBA" id="ARBA00022660"/>
    </source>
</evidence>
<keyword evidence="8 18" id="KW-0812">Transmembrane</keyword>
<evidence type="ECO:0000259" key="19">
    <source>
        <dbReference type="Pfam" id="PF00361"/>
    </source>
</evidence>
<feature type="transmembrane region" description="Helical" evidence="18">
    <location>
        <begin position="274"/>
        <end position="294"/>
    </location>
</feature>
<organism evidence="20">
    <name type="scientific">Pelecotoma fennica</name>
    <dbReference type="NCBI Taxonomy" id="433262"/>
    <lineage>
        <taxon>Eukaryota</taxon>
        <taxon>Metazoa</taxon>
        <taxon>Ecdysozoa</taxon>
        <taxon>Arthropoda</taxon>
        <taxon>Hexapoda</taxon>
        <taxon>Insecta</taxon>
        <taxon>Pterygota</taxon>
        <taxon>Neoptera</taxon>
        <taxon>Endopterygota</taxon>
        <taxon>Coleoptera</taxon>
        <taxon>Polyphaga</taxon>
        <taxon>Cucujiformia</taxon>
        <taxon>Ripiphoridae</taxon>
        <taxon>Pelecotoma</taxon>
    </lineage>
</organism>
<evidence type="ECO:0000256" key="16">
    <source>
        <dbReference type="ARBA" id="ARBA00023136"/>
    </source>
</evidence>
<dbReference type="GO" id="GO:0006120">
    <property type="term" value="P:mitochondrial electron transport, NADH to ubiquinone"/>
    <property type="evidence" value="ECO:0007669"/>
    <property type="project" value="InterPro"/>
</dbReference>
<feature type="transmembrane region" description="Helical" evidence="18">
    <location>
        <begin position="198"/>
        <end position="215"/>
    </location>
</feature>
<feature type="transmembrane region" description="Helical" evidence="18">
    <location>
        <begin position="91"/>
        <end position="113"/>
    </location>
</feature>
<feature type="transmembrane region" description="Helical" evidence="18">
    <location>
        <begin position="315"/>
        <end position="334"/>
    </location>
</feature>
<keyword evidence="9 18" id="KW-0999">Mitochondrion inner membrane</keyword>
<evidence type="ECO:0000256" key="12">
    <source>
        <dbReference type="ARBA" id="ARBA00022989"/>
    </source>
</evidence>
<evidence type="ECO:0000256" key="10">
    <source>
        <dbReference type="ARBA" id="ARBA00022967"/>
    </source>
</evidence>
<keyword evidence="13 18" id="KW-0520">NAD</keyword>
<keyword evidence="15 18" id="KW-0496">Mitochondrion</keyword>
<dbReference type="GO" id="GO:0005743">
    <property type="term" value="C:mitochondrial inner membrane"/>
    <property type="evidence" value="ECO:0007669"/>
    <property type="project" value="UniProtKB-SubCell"/>
</dbReference>
<evidence type="ECO:0000256" key="15">
    <source>
        <dbReference type="ARBA" id="ARBA00023128"/>
    </source>
</evidence>
<evidence type="ECO:0000256" key="14">
    <source>
        <dbReference type="ARBA" id="ARBA00023075"/>
    </source>
</evidence>
<comment type="catalytic activity">
    <reaction evidence="17 18">
        <text>a ubiquinone + NADH + 5 H(+)(in) = a ubiquinol + NAD(+) + 4 H(+)(out)</text>
        <dbReference type="Rhea" id="RHEA:29091"/>
        <dbReference type="Rhea" id="RHEA-COMP:9565"/>
        <dbReference type="Rhea" id="RHEA-COMP:9566"/>
        <dbReference type="ChEBI" id="CHEBI:15378"/>
        <dbReference type="ChEBI" id="CHEBI:16389"/>
        <dbReference type="ChEBI" id="CHEBI:17976"/>
        <dbReference type="ChEBI" id="CHEBI:57540"/>
        <dbReference type="ChEBI" id="CHEBI:57945"/>
        <dbReference type="EC" id="7.1.1.2"/>
    </reaction>
</comment>
<feature type="transmembrane region" description="Helical" evidence="18">
    <location>
        <begin position="174"/>
        <end position="192"/>
    </location>
</feature>
<evidence type="ECO:0000256" key="13">
    <source>
        <dbReference type="ARBA" id="ARBA00023027"/>
    </source>
</evidence>
<keyword evidence="16 18" id="KW-0472">Membrane</keyword>
<dbReference type="InterPro" id="IPR050175">
    <property type="entry name" value="Complex_I_Subunit_2"/>
</dbReference>
<comment type="similarity">
    <text evidence="3 18">Belongs to the complex I subunit 2 family.</text>
</comment>
<proteinExistence type="inferred from homology"/>
<evidence type="ECO:0000256" key="11">
    <source>
        <dbReference type="ARBA" id="ARBA00022982"/>
    </source>
</evidence>
<dbReference type="PANTHER" id="PTHR46552">
    <property type="entry name" value="NADH-UBIQUINONE OXIDOREDUCTASE CHAIN 2"/>
    <property type="match status" value="1"/>
</dbReference>
<feature type="transmembrane region" description="Helical" evidence="18">
    <location>
        <begin position="148"/>
        <end position="167"/>
    </location>
</feature>
<keyword evidence="11 18" id="KW-0249">Electron transport</keyword>
<evidence type="ECO:0000256" key="8">
    <source>
        <dbReference type="ARBA" id="ARBA00022692"/>
    </source>
</evidence>
<geneLocation type="mitochondrion" evidence="20"/>
<dbReference type="InterPro" id="IPR003917">
    <property type="entry name" value="NADH_UbQ_OxRdtase_chain2"/>
</dbReference>
<accession>A0A343A479</accession>
<keyword evidence="6" id="KW-0813">Transport</keyword>
<evidence type="ECO:0000256" key="9">
    <source>
        <dbReference type="ARBA" id="ARBA00022792"/>
    </source>
</evidence>
<evidence type="ECO:0000256" key="4">
    <source>
        <dbReference type="ARBA" id="ARBA00012944"/>
    </source>
</evidence>
<evidence type="ECO:0000313" key="20">
    <source>
        <dbReference type="EMBL" id="AOY39357.1"/>
    </source>
</evidence>
<gene>
    <name evidence="20" type="primary">nad2</name>
</gene>
<dbReference type="PANTHER" id="PTHR46552:SF1">
    <property type="entry name" value="NADH-UBIQUINONE OXIDOREDUCTASE CHAIN 2"/>
    <property type="match status" value="1"/>
</dbReference>
<sequence length="337" mass="38665">MTNFFKILFLCSLILGSLISISAQSWFSMWVGLEINLLSIIPLMSHSNTPSSAEASIKYLLIQALASLILLFSIILMMIKNNFVIPKASIMIILLINSALLIKLGTAPFHLWFPEVLEGLNWKNCLLMLTWQKIAPMMLIMNNQPSPIFFILIIILSLIISTILGFNQTSLRKIMAYSSINHMSWMLASIMISQSMWLTYFLIYSILNIIIIYSFSHSYSYNMKQLINTSLNNNLIKISFMINFLSMAGLPPFIGFLPKWLLINLLSIMKLNSLALILILFTLIFMFIYIRIMIYSLIMKLTKSKFMNNPLNFSLNYTLNYLSIPSILFSTLTFNSF</sequence>
<evidence type="ECO:0000256" key="3">
    <source>
        <dbReference type="ARBA" id="ARBA00007012"/>
    </source>
</evidence>
<keyword evidence="14 18" id="KW-0830">Ubiquinone</keyword>
<dbReference type="Pfam" id="PF00361">
    <property type="entry name" value="Proton_antipo_M"/>
    <property type="match status" value="1"/>
</dbReference>
<evidence type="ECO:0000256" key="2">
    <source>
        <dbReference type="ARBA" id="ARBA00004448"/>
    </source>
</evidence>
<name>A0A343A479_9CUCU</name>
<dbReference type="EMBL" id="KX035153">
    <property type="protein sequence ID" value="AOY39357.1"/>
    <property type="molecule type" value="Genomic_DNA"/>
</dbReference>
<comment type="function">
    <text evidence="18">Core subunit of the mitochondrial membrane respiratory chain NADH dehydrogenase (Complex I) which catalyzes electron transfer from NADH through the respiratory chain, using ubiquinone as an electron acceptor. Essential for the catalytic activity and assembly of complex I.</text>
</comment>
<feature type="domain" description="NADH:quinone oxidoreductase/Mrp antiporter transmembrane" evidence="19">
    <location>
        <begin position="23"/>
        <end position="279"/>
    </location>
</feature>
<evidence type="ECO:0000256" key="5">
    <source>
        <dbReference type="ARBA" id="ARBA00021008"/>
    </source>
</evidence>
<protein>
    <recommendedName>
        <fullName evidence="5 18">NADH-ubiquinone oxidoreductase chain 2</fullName>
        <ecNumber evidence="4 18">7.1.1.2</ecNumber>
    </recommendedName>
</protein>